<name>A0AAP3WIX6_BACT4</name>
<keyword evidence="2" id="KW-0808">Transferase</keyword>
<dbReference type="InterPro" id="IPR011004">
    <property type="entry name" value="Trimer_LpxA-like_sf"/>
</dbReference>
<proteinExistence type="inferred from homology"/>
<organism evidence="4 5">
    <name type="scientific">Bacteroides thetaiotaomicron</name>
    <dbReference type="NCBI Taxonomy" id="818"/>
    <lineage>
        <taxon>Bacteria</taxon>
        <taxon>Pseudomonadati</taxon>
        <taxon>Bacteroidota</taxon>
        <taxon>Bacteroidia</taxon>
        <taxon>Bacteroidales</taxon>
        <taxon>Bacteroidaceae</taxon>
        <taxon>Bacteroides</taxon>
    </lineage>
</organism>
<dbReference type="GO" id="GO:0008374">
    <property type="term" value="F:O-acyltransferase activity"/>
    <property type="evidence" value="ECO:0007669"/>
    <property type="project" value="TreeGrafter"/>
</dbReference>
<feature type="transmembrane region" description="Helical" evidence="3">
    <location>
        <begin position="99"/>
        <end position="121"/>
    </location>
</feature>
<comment type="caution">
    <text evidence="4">The sequence shown here is derived from an EMBL/GenBank/DDBJ whole genome shotgun (WGS) entry which is preliminary data.</text>
</comment>
<keyword evidence="3" id="KW-0472">Membrane</keyword>
<dbReference type="PANTHER" id="PTHR23416:SF23">
    <property type="entry name" value="ACETYLTRANSFERASE C18B11.09C-RELATED"/>
    <property type="match status" value="1"/>
</dbReference>
<dbReference type="GO" id="GO:0005829">
    <property type="term" value="C:cytosol"/>
    <property type="evidence" value="ECO:0007669"/>
    <property type="project" value="TreeGrafter"/>
</dbReference>
<evidence type="ECO:0000313" key="4">
    <source>
        <dbReference type="EMBL" id="MDC2239222.1"/>
    </source>
</evidence>
<sequence>MEALIIEHDYSRGTHMWCDTYIGYQCVIGGRAIILPGVALGNHVFVGAGSVVTRSFQDNCLIAGNPARITRTGIEISDKVQITASKGIFIMYRNFLKRAIDFLIVLCALLVIWPILLHIIFPKSLHFCLPITPLK</sequence>
<evidence type="ECO:0000256" key="3">
    <source>
        <dbReference type="SAM" id="Phobius"/>
    </source>
</evidence>
<dbReference type="Pfam" id="PF14602">
    <property type="entry name" value="Hexapep_2"/>
    <property type="match status" value="1"/>
</dbReference>
<dbReference type="EMBL" id="JAQNVG010000082">
    <property type="protein sequence ID" value="MDC2239222.1"/>
    <property type="molecule type" value="Genomic_DNA"/>
</dbReference>
<dbReference type="InterPro" id="IPR001451">
    <property type="entry name" value="Hexapep"/>
</dbReference>
<keyword evidence="3" id="KW-1133">Transmembrane helix</keyword>
<dbReference type="Gene3D" id="2.160.10.10">
    <property type="entry name" value="Hexapeptide repeat proteins"/>
    <property type="match status" value="1"/>
</dbReference>
<dbReference type="Proteomes" id="UP001217776">
    <property type="component" value="Unassembled WGS sequence"/>
</dbReference>
<reference evidence="4" key="1">
    <citation type="submission" date="2022-10" db="EMBL/GenBank/DDBJ databases">
        <title>Human gut microbiome strain richness.</title>
        <authorList>
            <person name="Chen-Liaw A."/>
        </authorList>
    </citation>
    <scope>NUCLEOTIDE SEQUENCE</scope>
    <source>
        <strain evidence="4">1001283st1_A3_1001283B150304_161114</strain>
    </source>
</reference>
<keyword evidence="3" id="KW-0812">Transmembrane</keyword>
<protein>
    <submittedName>
        <fullName evidence="4">DapH/DapD/GlmU-related protein</fullName>
    </submittedName>
</protein>
<evidence type="ECO:0000256" key="2">
    <source>
        <dbReference type="ARBA" id="ARBA00022679"/>
    </source>
</evidence>
<dbReference type="PANTHER" id="PTHR23416">
    <property type="entry name" value="SIALIC ACID SYNTHASE-RELATED"/>
    <property type="match status" value="1"/>
</dbReference>
<evidence type="ECO:0000313" key="5">
    <source>
        <dbReference type="Proteomes" id="UP001217776"/>
    </source>
</evidence>
<dbReference type="AlphaFoldDB" id="A0AAP3WIX6"/>
<evidence type="ECO:0000256" key="1">
    <source>
        <dbReference type="ARBA" id="ARBA00007274"/>
    </source>
</evidence>
<dbReference type="SUPFAM" id="SSF51161">
    <property type="entry name" value="Trimeric LpxA-like enzymes"/>
    <property type="match status" value="1"/>
</dbReference>
<gene>
    <name evidence="4" type="ORF">PO127_26095</name>
</gene>
<dbReference type="InterPro" id="IPR051159">
    <property type="entry name" value="Hexapeptide_acetyltransf"/>
</dbReference>
<accession>A0AAP3WIX6</accession>
<comment type="similarity">
    <text evidence="1">Belongs to the transferase hexapeptide repeat family.</text>
</comment>
<dbReference type="RefSeq" id="WP_272195387.1">
    <property type="nucleotide sequence ID" value="NZ_JADNKL010000060.1"/>
</dbReference>